<sequence>MIVVDVPPRPRRLLQVDVHAPDHFAPDHFVTEWLVPEAERPPGQVAAPRERKA</sequence>
<accession>A0ABS3M8V7</accession>
<gene>
    <name evidence="1" type="ORF">J4P68_00345</name>
</gene>
<dbReference type="EMBL" id="JAGEPA010000001">
    <property type="protein sequence ID" value="MBO1427885.1"/>
    <property type="molecule type" value="Genomic_DNA"/>
</dbReference>
<evidence type="ECO:0000313" key="2">
    <source>
        <dbReference type="Proteomes" id="UP000692816"/>
    </source>
</evidence>
<protein>
    <submittedName>
        <fullName evidence="1">Uncharacterized protein</fullName>
    </submittedName>
</protein>
<dbReference type="Proteomes" id="UP000692816">
    <property type="component" value="Unassembled WGS sequence"/>
</dbReference>
<comment type="caution">
    <text evidence="1">The sequence shown here is derived from an EMBL/GenBank/DDBJ whole genome shotgun (WGS) entry which is preliminary data.</text>
</comment>
<proteinExistence type="predicted"/>
<dbReference type="RefSeq" id="WP_207829662.1">
    <property type="nucleotide sequence ID" value="NZ_CP088282.1"/>
</dbReference>
<keyword evidence="2" id="KW-1185">Reference proteome</keyword>
<reference evidence="1" key="1">
    <citation type="journal article" date="2021" name="Int. J. Syst. Evol. Microbiol.">
        <title>Bradyrhizobium septentrionale sp. nov. (sv. septentrionale) and Bradyrhizobium quebecense sp. nov. (sv. septentrionale) associated with legumes native to Canada possess rearranged symbiosis genes and numerous insertion sequences.</title>
        <authorList>
            <person name="Bromfield E.S.P."/>
            <person name="Cloutier S."/>
        </authorList>
    </citation>
    <scope>NUCLEOTIDE SEQUENCE</scope>
    <source>
        <strain evidence="1">12S5</strain>
    </source>
</reference>
<evidence type="ECO:0000313" key="1">
    <source>
        <dbReference type="EMBL" id="MBO1427885.1"/>
    </source>
</evidence>
<organism evidence="1 2">
    <name type="scientific">Bradyrhizobium quebecense</name>
    <dbReference type="NCBI Taxonomy" id="2748629"/>
    <lineage>
        <taxon>Bacteria</taxon>
        <taxon>Pseudomonadati</taxon>
        <taxon>Pseudomonadota</taxon>
        <taxon>Alphaproteobacteria</taxon>
        <taxon>Hyphomicrobiales</taxon>
        <taxon>Nitrobacteraceae</taxon>
        <taxon>Bradyrhizobium</taxon>
    </lineage>
</organism>
<name>A0ABS3M8V7_9BRAD</name>